<dbReference type="SMART" id="SM00283">
    <property type="entry name" value="MA"/>
    <property type="match status" value="1"/>
</dbReference>
<evidence type="ECO:0000256" key="3">
    <source>
        <dbReference type="PROSITE-ProRule" id="PRU00284"/>
    </source>
</evidence>
<dbReference type="Gene3D" id="1.10.287.950">
    <property type="entry name" value="Methyl-accepting chemotaxis protein"/>
    <property type="match status" value="1"/>
</dbReference>
<dbReference type="PROSITE" id="PS50111">
    <property type="entry name" value="CHEMOTAXIS_TRANSDUC_2"/>
    <property type="match status" value="1"/>
</dbReference>
<proteinExistence type="inferred from homology"/>
<keyword evidence="5" id="KW-0472">Membrane</keyword>
<dbReference type="GO" id="GO:0004888">
    <property type="term" value="F:transmembrane signaling receptor activity"/>
    <property type="evidence" value="ECO:0007669"/>
    <property type="project" value="InterPro"/>
</dbReference>
<dbReference type="Gene3D" id="6.10.340.10">
    <property type="match status" value="1"/>
</dbReference>
<evidence type="ECO:0000259" key="6">
    <source>
        <dbReference type="PROSITE" id="PS50111"/>
    </source>
</evidence>
<evidence type="ECO:0000256" key="1">
    <source>
        <dbReference type="ARBA" id="ARBA00023224"/>
    </source>
</evidence>
<keyword evidence="1 3" id="KW-0807">Transducer</keyword>
<dbReference type="InterPro" id="IPR003660">
    <property type="entry name" value="HAMP_dom"/>
</dbReference>
<feature type="domain" description="HAMP" evidence="7">
    <location>
        <begin position="218"/>
        <end position="271"/>
    </location>
</feature>
<feature type="transmembrane region" description="Helical" evidence="5">
    <location>
        <begin position="193"/>
        <end position="216"/>
    </location>
</feature>
<dbReference type="InterPro" id="IPR004089">
    <property type="entry name" value="MCPsignal_dom"/>
</dbReference>
<comment type="similarity">
    <text evidence="2">Belongs to the methyl-accepting chemotaxis (MCP) protein family.</text>
</comment>
<evidence type="ECO:0000259" key="7">
    <source>
        <dbReference type="PROSITE" id="PS50885"/>
    </source>
</evidence>
<dbReference type="PANTHER" id="PTHR32089">
    <property type="entry name" value="METHYL-ACCEPTING CHEMOTAXIS PROTEIN MCPB"/>
    <property type="match status" value="1"/>
</dbReference>
<accession>A0A7C8HFS8</accession>
<evidence type="ECO:0000256" key="2">
    <source>
        <dbReference type="ARBA" id="ARBA00029447"/>
    </source>
</evidence>
<dbReference type="Pfam" id="PF00015">
    <property type="entry name" value="MCPsignal"/>
    <property type="match status" value="1"/>
</dbReference>
<evidence type="ECO:0000256" key="5">
    <source>
        <dbReference type="SAM" id="Phobius"/>
    </source>
</evidence>
<protein>
    <submittedName>
        <fullName evidence="8">HAMP domain-containing protein</fullName>
    </submittedName>
</protein>
<feature type="coiled-coil region" evidence="4">
    <location>
        <begin position="273"/>
        <end position="300"/>
    </location>
</feature>
<keyword evidence="4" id="KW-0175">Coiled coil</keyword>
<name>A0A7C8HFS8_9FIRM</name>
<organism evidence="8 9">
    <name type="scientific">Defluviitalea raffinosedens</name>
    <dbReference type="NCBI Taxonomy" id="1450156"/>
    <lineage>
        <taxon>Bacteria</taxon>
        <taxon>Bacillati</taxon>
        <taxon>Bacillota</taxon>
        <taxon>Clostridia</taxon>
        <taxon>Lachnospirales</taxon>
        <taxon>Defluviitaleaceae</taxon>
        <taxon>Defluviitalea</taxon>
    </lineage>
</organism>
<gene>
    <name evidence="8" type="ORF">GND95_03425</name>
</gene>
<dbReference type="Pfam" id="PF00672">
    <property type="entry name" value="HAMP"/>
    <property type="match status" value="1"/>
</dbReference>
<keyword evidence="5" id="KW-0812">Transmembrane</keyword>
<dbReference type="AlphaFoldDB" id="A0A7C8HFS8"/>
<reference evidence="8 9" key="1">
    <citation type="submission" date="2019-12" db="EMBL/GenBank/DDBJ databases">
        <title>Defluviitalea raffinosedens, isolated from a biogas fermenter, genome sequencing and characterization.</title>
        <authorList>
            <person name="Rettenmaier R."/>
            <person name="Schneider M."/>
            <person name="Neuhaus K."/>
            <person name="Liebl W."/>
            <person name="Zverlov V."/>
        </authorList>
    </citation>
    <scope>NUCLEOTIDE SEQUENCE [LARGE SCALE GENOMIC DNA]</scope>
    <source>
        <strain evidence="8 9">249c-K6</strain>
    </source>
</reference>
<evidence type="ECO:0000256" key="4">
    <source>
        <dbReference type="SAM" id="Coils"/>
    </source>
</evidence>
<comment type="caution">
    <text evidence="8">The sequence shown here is derived from an EMBL/GenBank/DDBJ whole genome shotgun (WGS) entry which is preliminary data.</text>
</comment>
<dbReference type="GO" id="GO:0006935">
    <property type="term" value="P:chemotaxis"/>
    <property type="evidence" value="ECO:0007669"/>
    <property type="project" value="InterPro"/>
</dbReference>
<keyword evidence="9" id="KW-1185">Reference proteome</keyword>
<dbReference type="SMART" id="SM00304">
    <property type="entry name" value="HAMP"/>
    <property type="match status" value="1"/>
</dbReference>
<dbReference type="Proteomes" id="UP000483018">
    <property type="component" value="Unassembled WGS sequence"/>
</dbReference>
<dbReference type="CDD" id="cd06225">
    <property type="entry name" value="HAMP"/>
    <property type="match status" value="1"/>
</dbReference>
<dbReference type="GO" id="GO:0007165">
    <property type="term" value="P:signal transduction"/>
    <property type="evidence" value="ECO:0007669"/>
    <property type="project" value="UniProtKB-KW"/>
</dbReference>
<dbReference type="EMBL" id="WSLF01000002">
    <property type="protein sequence ID" value="KAE9636186.1"/>
    <property type="molecule type" value="Genomic_DNA"/>
</dbReference>
<dbReference type="SUPFAM" id="SSF58104">
    <property type="entry name" value="Methyl-accepting chemotaxis protein (MCP) signaling domain"/>
    <property type="match status" value="1"/>
</dbReference>
<feature type="domain" description="Methyl-accepting transducer" evidence="6">
    <location>
        <begin position="290"/>
        <end position="547"/>
    </location>
</feature>
<keyword evidence="5" id="KW-1133">Transmembrane helix</keyword>
<evidence type="ECO:0000313" key="8">
    <source>
        <dbReference type="EMBL" id="KAE9636186.1"/>
    </source>
</evidence>
<feature type="transmembrane region" description="Helical" evidence="5">
    <location>
        <begin position="21"/>
        <end position="45"/>
    </location>
</feature>
<sequence length="576" mass="64041">MGGHIMKFFRNIRWKNLSIGLKYSVSLLISIFLFMLSAAFVYGLMGNVNKNIEIVEQKTSYVEKILDMSANFNEIDALTYDYITYLSPETVESFKSKIDQFNEGLVLLKEVPELQEYQELLEKISNNVSKINHMFIDEIVPAANRHLKVEYMMKRKEVASLKTVTVNDLQEVKEIITAQKEGSVKEAKSSLKLTILVLIISIAVSSALGFLIMFLISRIVQKRLNRIVSLSNEIAKGNLSVQKINYDSNDEIGLLSRAFDTMIENLRKMIYQISNASKEVNEESEKLTESSEQIQQISEQIAFTMQALADGAEKQASSSGEVAKFISNLNNSITDANEASKHLYTSIDGLSNMSTKGKELIENYIAQMDKINDTFKHSMAKVENLDTKSQEITRLVEIINAIAKQTNLLALNAAIEAARAGEAGRGFAVVSDEIRKLAEQVSDSAVGISHIIQGIQSESKSVVHSLREGYGEVQEGIDQIKVTGEAFTNINNEIAHIVERVKNVAYNLNGIAENSKKIRLSVDEIASISQDSAAGIQETSASIEEQNSFIETVSSNAQKLFKLAEELNSSILEFTL</sequence>
<dbReference type="InterPro" id="IPR004090">
    <property type="entry name" value="Chemotax_Me-accpt_rcpt"/>
</dbReference>
<dbReference type="PROSITE" id="PS50885">
    <property type="entry name" value="HAMP"/>
    <property type="match status" value="1"/>
</dbReference>
<dbReference type="PANTHER" id="PTHR32089:SF112">
    <property type="entry name" value="LYSOZYME-LIKE PROTEIN-RELATED"/>
    <property type="match status" value="1"/>
</dbReference>
<dbReference type="GO" id="GO:0016020">
    <property type="term" value="C:membrane"/>
    <property type="evidence" value="ECO:0007669"/>
    <property type="project" value="InterPro"/>
</dbReference>
<dbReference type="PRINTS" id="PR00260">
    <property type="entry name" value="CHEMTRNSDUCR"/>
</dbReference>
<evidence type="ECO:0000313" key="9">
    <source>
        <dbReference type="Proteomes" id="UP000483018"/>
    </source>
</evidence>